<dbReference type="CDD" id="cd20704">
    <property type="entry name" value="Orc3"/>
    <property type="match status" value="1"/>
</dbReference>
<protein>
    <recommendedName>
        <fullName evidence="11">Origin of replication complex subunit 3</fullName>
    </recommendedName>
</protein>
<dbReference type="Pfam" id="PF07034">
    <property type="entry name" value="ORC3_N"/>
    <property type="match status" value="1"/>
</dbReference>
<evidence type="ECO:0000256" key="1">
    <source>
        <dbReference type="ARBA" id="ARBA00004123"/>
    </source>
</evidence>
<dbReference type="InterPro" id="IPR045667">
    <property type="entry name" value="ORC3_N"/>
</dbReference>
<dbReference type="InterPro" id="IPR040855">
    <property type="entry name" value="ORC_WH_C"/>
</dbReference>
<comment type="subcellular location">
    <subcellularLocation>
        <location evidence="1">Nucleus</location>
    </subcellularLocation>
</comment>
<dbReference type="Pfam" id="PF18137">
    <property type="entry name" value="WHD_ORC"/>
    <property type="match status" value="1"/>
</dbReference>
<keyword evidence="10" id="KW-1185">Reference proteome</keyword>
<dbReference type="InterPro" id="IPR020795">
    <property type="entry name" value="ORC3"/>
</dbReference>
<dbReference type="SUPFAM" id="SSF53448">
    <property type="entry name" value="Nucleotide-diphospho-sugar transferases"/>
    <property type="match status" value="1"/>
</dbReference>
<organism evidence="9 10">
    <name type="scientific">Rhamnella rubrinervis</name>
    <dbReference type="NCBI Taxonomy" id="2594499"/>
    <lineage>
        <taxon>Eukaryota</taxon>
        <taxon>Viridiplantae</taxon>
        <taxon>Streptophyta</taxon>
        <taxon>Embryophyta</taxon>
        <taxon>Tracheophyta</taxon>
        <taxon>Spermatophyta</taxon>
        <taxon>Magnoliopsida</taxon>
        <taxon>eudicotyledons</taxon>
        <taxon>Gunneridae</taxon>
        <taxon>Pentapetalae</taxon>
        <taxon>rosids</taxon>
        <taxon>fabids</taxon>
        <taxon>Rosales</taxon>
        <taxon>Rhamnaceae</taxon>
        <taxon>rhamnoid group</taxon>
        <taxon>Rhamneae</taxon>
        <taxon>Rhamnella</taxon>
    </lineage>
</organism>
<feature type="domain" description="Origin recognition complex subunit 3 N-terminal" evidence="7">
    <location>
        <begin position="29"/>
        <end position="352"/>
    </location>
</feature>
<feature type="region of interest" description="Disordered" evidence="6">
    <location>
        <begin position="1"/>
        <end position="21"/>
    </location>
</feature>
<dbReference type="EMBL" id="VOIH02000011">
    <property type="protein sequence ID" value="KAF3432635.1"/>
    <property type="molecule type" value="Genomic_DNA"/>
</dbReference>
<evidence type="ECO:0000259" key="7">
    <source>
        <dbReference type="Pfam" id="PF07034"/>
    </source>
</evidence>
<evidence type="ECO:0000256" key="5">
    <source>
        <dbReference type="ARBA" id="ARBA00023242"/>
    </source>
</evidence>
<dbReference type="Proteomes" id="UP000796880">
    <property type="component" value="Unassembled WGS sequence"/>
</dbReference>
<dbReference type="GO" id="GO:0005664">
    <property type="term" value="C:nuclear origin of replication recognition complex"/>
    <property type="evidence" value="ECO:0007669"/>
    <property type="project" value="InterPro"/>
</dbReference>
<feature type="region of interest" description="Disordered" evidence="6">
    <location>
        <begin position="669"/>
        <end position="697"/>
    </location>
</feature>
<dbReference type="AlphaFoldDB" id="A0A8K0DKF6"/>
<keyword evidence="3" id="KW-0235">DNA replication</keyword>
<evidence type="ECO:0000256" key="2">
    <source>
        <dbReference type="ARBA" id="ARBA00010977"/>
    </source>
</evidence>
<feature type="compositionally biased region" description="Basic and acidic residues" evidence="6">
    <location>
        <begin position="684"/>
        <end position="695"/>
    </location>
</feature>
<evidence type="ECO:0000256" key="4">
    <source>
        <dbReference type="ARBA" id="ARBA00023125"/>
    </source>
</evidence>
<dbReference type="PANTHER" id="PTHR12748">
    <property type="entry name" value="ORIGIN RECOGNITION COMPLEX SUBUNIT 3"/>
    <property type="match status" value="1"/>
</dbReference>
<proteinExistence type="inferred from homology"/>
<dbReference type="GO" id="GO:0006270">
    <property type="term" value="P:DNA replication initiation"/>
    <property type="evidence" value="ECO:0007669"/>
    <property type="project" value="TreeGrafter"/>
</dbReference>
<dbReference type="InterPro" id="IPR029044">
    <property type="entry name" value="Nucleotide-diphossugar_trans"/>
</dbReference>
<evidence type="ECO:0000256" key="6">
    <source>
        <dbReference type="SAM" id="MobiDB-lite"/>
    </source>
</evidence>
<evidence type="ECO:0008006" key="11">
    <source>
        <dbReference type="Google" id="ProtNLM"/>
    </source>
</evidence>
<comment type="similarity">
    <text evidence="2">Belongs to the ORC3 family.</text>
</comment>
<name>A0A8K0DKF6_9ROSA</name>
<feature type="domain" description="Origin recognition complex subunit 3 winged helix C-terminal" evidence="8">
    <location>
        <begin position="604"/>
        <end position="727"/>
    </location>
</feature>
<dbReference type="PANTHER" id="PTHR12748:SF0">
    <property type="entry name" value="ORIGIN RECOGNITION COMPLEX SUBUNIT 3"/>
    <property type="match status" value="1"/>
</dbReference>
<dbReference type="GO" id="GO:0003688">
    <property type="term" value="F:DNA replication origin binding"/>
    <property type="evidence" value="ECO:0007669"/>
    <property type="project" value="TreeGrafter"/>
</dbReference>
<sequence>MAASSATTTRAVSPSQSTAPEYSDNNLQPFFLLHKASSRISLRKCTPSPSKPFTTAKLDTHRPHPHSADLLRMEAFLFVWSRIHSAIKDVLRVINISAFNDIYSWVLQSFHVITSSAMPAFAHATRSFPLLTHATSKQLFTGLVLTKSMEYVDDLLTFEELGLCLKSHGCHVANLSSSDLSTKNGIGGCLKSLLRQFLMVSLEAADMSILASWYREQGNYNSPVVVIIDDMEQCCRSVLSDFILMLSEWAVKIPMILIMGVATTLDAPRNILPSNVLQQLCTCKFMLGSPAEKMDAVLEASLMRQCSGFSIGHKVAVFLRNYFLNQDGTLTSFIRALKVACAQHFSMEPLSFIAGVLVEEDSEKFQGDRSVLSEAMFEHASELLSHASNQMAEQIGNNWTCHLRELKRLQKYWSTVVLCLHEAGKHNKIRLLDIFCEALDPDVCNSMVSHNRNGSRKGIGIFTPPSDHFVGQQHFTMWKGGFICQAIQKVRVLPEALLSQLLKSWENLTRDILEIHDKVKELQSMMKFEDERVLKEDLTDISMRHTSRSRLTIESSKKINEKAASLLDCMVREFLRPIDCIPFHEIVCFKNVEKLQLALIGDPRRRVQVDLLEFQKILQCNCCSRTGNIPIPSMPDTSIMYTLAQEHGDLINLPDWFQSFKTIISHPASTRGKRKLKQSPLPKKTKDTGESENKSEASIQAVTELQITGLIRMPSKRRPDFVQRVAFGYAACRHNFVSWMCDSAAKEMMSWSSTDHGKVHPLDKPFKIFVGYDTREHIAYEVCRHSILKRLSIPVKIIPIKQSEMRKSGLCWSERGLESTDFVTRFLTPCLANYQRWAMFVDCEFLYPADIKELRELIDDKYAVSVQHDFTPKGDHQNGWGCAVYPRKNWSYMVLYNCGHPENSLLTPQLVNTQTGAFLYRFQWLEDHQIGFIPFP</sequence>
<dbReference type="GO" id="GO:0031261">
    <property type="term" value="C:DNA replication preinitiation complex"/>
    <property type="evidence" value="ECO:0007669"/>
    <property type="project" value="TreeGrafter"/>
</dbReference>
<evidence type="ECO:0000313" key="9">
    <source>
        <dbReference type="EMBL" id="KAF3432635.1"/>
    </source>
</evidence>
<keyword evidence="5" id="KW-0539">Nucleus</keyword>
<evidence type="ECO:0000313" key="10">
    <source>
        <dbReference type="Proteomes" id="UP000796880"/>
    </source>
</evidence>
<evidence type="ECO:0000256" key="3">
    <source>
        <dbReference type="ARBA" id="ARBA00022705"/>
    </source>
</evidence>
<dbReference type="OrthoDB" id="10265211at2759"/>
<dbReference type="GO" id="GO:0005656">
    <property type="term" value="C:nuclear pre-replicative complex"/>
    <property type="evidence" value="ECO:0007669"/>
    <property type="project" value="TreeGrafter"/>
</dbReference>
<reference evidence="9" key="1">
    <citation type="submission" date="2020-03" db="EMBL/GenBank/DDBJ databases">
        <title>A high-quality chromosome-level genome assembly of a woody plant with both climbing and erect habits, Rhamnella rubrinervis.</title>
        <authorList>
            <person name="Lu Z."/>
            <person name="Yang Y."/>
            <person name="Zhu X."/>
            <person name="Sun Y."/>
        </authorList>
    </citation>
    <scope>NUCLEOTIDE SEQUENCE</scope>
    <source>
        <strain evidence="9">BYM</strain>
        <tissue evidence="9">Leaf</tissue>
    </source>
</reference>
<gene>
    <name evidence="9" type="ORF">FNV43_RR23737</name>
</gene>
<evidence type="ECO:0000259" key="8">
    <source>
        <dbReference type="Pfam" id="PF18137"/>
    </source>
</evidence>
<keyword evidence="4" id="KW-0238">DNA-binding</keyword>
<accession>A0A8K0DKF6</accession>
<feature type="compositionally biased region" description="Low complexity" evidence="6">
    <location>
        <begin position="1"/>
        <end position="15"/>
    </location>
</feature>
<comment type="caution">
    <text evidence="9">The sequence shown here is derived from an EMBL/GenBank/DDBJ whole genome shotgun (WGS) entry which is preliminary data.</text>
</comment>